<dbReference type="InterPro" id="IPR051532">
    <property type="entry name" value="Ester_Hydrolysis_Enzymes"/>
</dbReference>
<name>A0A928VYL1_9CYAN</name>
<keyword evidence="4" id="KW-1185">Reference proteome</keyword>
<organism evidence="3 4">
    <name type="scientific">Zarconia navalis LEGE 11467</name>
    <dbReference type="NCBI Taxonomy" id="1828826"/>
    <lineage>
        <taxon>Bacteria</taxon>
        <taxon>Bacillati</taxon>
        <taxon>Cyanobacteriota</taxon>
        <taxon>Cyanophyceae</taxon>
        <taxon>Oscillatoriophycideae</taxon>
        <taxon>Oscillatoriales</taxon>
        <taxon>Oscillatoriales incertae sedis</taxon>
        <taxon>Zarconia</taxon>
        <taxon>Zarconia navalis</taxon>
    </lineage>
</organism>
<feature type="region of interest" description="Disordered" evidence="1">
    <location>
        <begin position="21"/>
        <end position="67"/>
    </location>
</feature>
<evidence type="ECO:0000313" key="3">
    <source>
        <dbReference type="EMBL" id="MBE9040115.1"/>
    </source>
</evidence>
<dbReference type="Gene3D" id="3.40.50.1110">
    <property type="entry name" value="SGNH hydrolase"/>
    <property type="match status" value="1"/>
</dbReference>
<comment type="caution">
    <text evidence="3">The sequence shown here is derived from an EMBL/GenBank/DDBJ whole genome shotgun (WGS) entry which is preliminary data.</text>
</comment>
<dbReference type="EMBL" id="JADEXN010000057">
    <property type="protein sequence ID" value="MBE9040115.1"/>
    <property type="molecule type" value="Genomic_DNA"/>
</dbReference>
<dbReference type="SUPFAM" id="SSF52266">
    <property type="entry name" value="SGNH hydrolase"/>
    <property type="match status" value="1"/>
</dbReference>
<dbReference type="PANTHER" id="PTHR30383">
    <property type="entry name" value="THIOESTERASE 1/PROTEASE 1/LYSOPHOSPHOLIPASE L1"/>
    <property type="match status" value="1"/>
</dbReference>
<sequence length="305" mass="33649">MHPLSLFASSLAATLATSTVPADLASPDPISTTASKTQNRSQTVSILDRTSSAPAHSEPELELERSGPKSGAQLYYQRIAAVNAGFLYTRLPRDSFRAVWSDATEPPTHEQWQELLATEATALASGQGDNPLSIVIGDSLSLWMPISELPDDGLWLNQGISGDTTEGILSRLWALDATKPDRIYLMAGINDIKIGVSDEEILANYREIVRQLHQSHPQAQIIVQSILPTRRDTLPNNRIRELNRQLLIVAHQEGATFVNLHVYFTDARGDLRTPLTTDGLHLNSHGYEVWQWVIQQIELGIAMGM</sequence>
<feature type="domain" description="SGNH hydrolase-type esterase" evidence="2">
    <location>
        <begin position="156"/>
        <end position="289"/>
    </location>
</feature>
<dbReference type="GO" id="GO:0004622">
    <property type="term" value="F:phosphatidylcholine lysophospholipase activity"/>
    <property type="evidence" value="ECO:0007669"/>
    <property type="project" value="TreeGrafter"/>
</dbReference>
<feature type="compositionally biased region" description="Basic and acidic residues" evidence="1">
    <location>
        <begin position="57"/>
        <end position="67"/>
    </location>
</feature>
<evidence type="ECO:0000256" key="1">
    <source>
        <dbReference type="SAM" id="MobiDB-lite"/>
    </source>
</evidence>
<dbReference type="RefSeq" id="WP_264320372.1">
    <property type="nucleotide sequence ID" value="NZ_JADEXN010000057.1"/>
</dbReference>
<dbReference type="Proteomes" id="UP000621799">
    <property type="component" value="Unassembled WGS sequence"/>
</dbReference>
<accession>A0A928VYL1</accession>
<evidence type="ECO:0000259" key="2">
    <source>
        <dbReference type="Pfam" id="PF13472"/>
    </source>
</evidence>
<dbReference type="PANTHER" id="PTHR30383:SF5">
    <property type="entry name" value="SGNH HYDROLASE-TYPE ESTERASE DOMAIN-CONTAINING PROTEIN"/>
    <property type="match status" value="1"/>
</dbReference>
<dbReference type="InterPro" id="IPR013830">
    <property type="entry name" value="SGNH_hydro"/>
</dbReference>
<dbReference type="AlphaFoldDB" id="A0A928VYL1"/>
<gene>
    <name evidence="3" type="ORF">IQ235_04820</name>
</gene>
<dbReference type="Pfam" id="PF13472">
    <property type="entry name" value="Lipase_GDSL_2"/>
    <property type="match status" value="1"/>
</dbReference>
<reference evidence="3" key="1">
    <citation type="submission" date="2020-10" db="EMBL/GenBank/DDBJ databases">
        <authorList>
            <person name="Castelo-Branco R."/>
            <person name="Eusebio N."/>
            <person name="Adriana R."/>
            <person name="Vieira A."/>
            <person name="Brugerolle De Fraissinette N."/>
            <person name="Rezende De Castro R."/>
            <person name="Schneider M.P."/>
            <person name="Vasconcelos V."/>
            <person name="Leao P.N."/>
        </authorList>
    </citation>
    <scope>NUCLEOTIDE SEQUENCE</scope>
    <source>
        <strain evidence="3">LEGE 11467</strain>
    </source>
</reference>
<proteinExistence type="predicted"/>
<dbReference type="InterPro" id="IPR036514">
    <property type="entry name" value="SGNH_hydro_sf"/>
</dbReference>
<evidence type="ECO:0000313" key="4">
    <source>
        <dbReference type="Proteomes" id="UP000621799"/>
    </source>
</evidence>
<feature type="compositionally biased region" description="Polar residues" evidence="1">
    <location>
        <begin position="29"/>
        <end position="54"/>
    </location>
</feature>
<protein>
    <submittedName>
        <fullName evidence="3">Lysophospholipase</fullName>
    </submittedName>
</protein>